<keyword evidence="6" id="KW-0653">Protein transport</keyword>
<dbReference type="GO" id="GO:0035673">
    <property type="term" value="F:oligopeptide transmembrane transporter activity"/>
    <property type="evidence" value="ECO:0007669"/>
    <property type="project" value="InterPro"/>
</dbReference>
<evidence type="ECO:0000256" key="8">
    <source>
        <dbReference type="ARBA" id="ARBA00023136"/>
    </source>
</evidence>
<dbReference type="Pfam" id="PF03169">
    <property type="entry name" value="OPT"/>
    <property type="match status" value="1"/>
</dbReference>
<dbReference type="OrthoDB" id="9986677at2759"/>
<feature type="transmembrane region" description="Helical" evidence="10">
    <location>
        <begin position="458"/>
        <end position="480"/>
    </location>
</feature>
<keyword evidence="7 10" id="KW-1133">Transmembrane helix</keyword>
<evidence type="ECO:0000256" key="6">
    <source>
        <dbReference type="ARBA" id="ARBA00022927"/>
    </source>
</evidence>
<dbReference type="EMBL" id="JAPEVB010000005">
    <property type="protein sequence ID" value="KAJ4387494.1"/>
    <property type="molecule type" value="Genomic_DNA"/>
</dbReference>
<feature type="transmembrane region" description="Helical" evidence="10">
    <location>
        <begin position="550"/>
        <end position="572"/>
    </location>
</feature>
<evidence type="ECO:0000256" key="2">
    <source>
        <dbReference type="ARBA" id="ARBA00008807"/>
    </source>
</evidence>
<dbReference type="GO" id="GO:0016020">
    <property type="term" value="C:membrane"/>
    <property type="evidence" value="ECO:0007669"/>
    <property type="project" value="UniProtKB-SubCell"/>
</dbReference>
<feature type="transmembrane region" description="Helical" evidence="10">
    <location>
        <begin position="242"/>
        <end position="263"/>
    </location>
</feature>
<name>A0A9W8YMB4_9PEZI</name>
<dbReference type="InterPro" id="IPR004648">
    <property type="entry name" value="Oligpept_transpt"/>
</dbReference>
<gene>
    <name evidence="11" type="ORF">N0V93_008086</name>
</gene>
<protein>
    <recommendedName>
        <fullName evidence="13">OPT family small oligopeptide transporter</fullName>
    </recommendedName>
</protein>
<keyword evidence="3" id="KW-0813">Transport</keyword>
<dbReference type="GO" id="GO:0015031">
    <property type="term" value="P:protein transport"/>
    <property type="evidence" value="ECO:0007669"/>
    <property type="project" value="UniProtKB-KW"/>
</dbReference>
<keyword evidence="12" id="KW-1185">Reference proteome</keyword>
<feature type="transmembrane region" description="Helical" evidence="10">
    <location>
        <begin position="702"/>
        <end position="721"/>
    </location>
</feature>
<comment type="similarity">
    <text evidence="2">Belongs to the oligopeptide OPT transporter family.</text>
</comment>
<evidence type="ECO:0000256" key="5">
    <source>
        <dbReference type="ARBA" id="ARBA00022856"/>
    </source>
</evidence>
<feature type="transmembrane region" description="Helical" evidence="10">
    <location>
        <begin position="525"/>
        <end position="544"/>
    </location>
</feature>
<feature type="transmembrane region" description="Helical" evidence="10">
    <location>
        <begin position="309"/>
        <end position="327"/>
    </location>
</feature>
<evidence type="ECO:0000313" key="12">
    <source>
        <dbReference type="Proteomes" id="UP001140453"/>
    </source>
</evidence>
<dbReference type="NCBIfam" id="TIGR00727">
    <property type="entry name" value="ISP4_OPT"/>
    <property type="match status" value="1"/>
</dbReference>
<feature type="transmembrane region" description="Helical" evidence="10">
    <location>
        <begin position="778"/>
        <end position="800"/>
    </location>
</feature>
<accession>A0A9W8YMB4</accession>
<reference evidence="11" key="1">
    <citation type="submission" date="2022-10" db="EMBL/GenBank/DDBJ databases">
        <title>Tapping the CABI collections for fungal endophytes: first genome assemblies for Collariella, Neodidymelliopsis, Ascochyta clinopodiicola, Didymella pomorum, Didymosphaeria variabile, Neocosmospora piperis and Neocucurbitaria cava.</title>
        <authorList>
            <person name="Hill R."/>
        </authorList>
    </citation>
    <scope>NUCLEOTIDE SEQUENCE</scope>
    <source>
        <strain evidence="11">IMI 355082</strain>
    </source>
</reference>
<dbReference type="Proteomes" id="UP001140453">
    <property type="component" value="Unassembled WGS sequence"/>
</dbReference>
<feature type="transmembrane region" description="Helical" evidence="10">
    <location>
        <begin position="381"/>
        <end position="404"/>
    </location>
</feature>
<dbReference type="NCBIfam" id="TIGR00728">
    <property type="entry name" value="OPT_sfam"/>
    <property type="match status" value="1"/>
</dbReference>
<feature type="transmembrane region" description="Helical" evidence="10">
    <location>
        <begin position="129"/>
        <end position="148"/>
    </location>
</feature>
<evidence type="ECO:0008006" key="13">
    <source>
        <dbReference type="Google" id="ProtNLM"/>
    </source>
</evidence>
<evidence type="ECO:0000256" key="9">
    <source>
        <dbReference type="SAM" id="MobiDB-lite"/>
    </source>
</evidence>
<evidence type="ECO:0000256" key="3">
    <source>
        <dbReference type="ARBA" id="ARBA00022448"/>
    </source>
</evidence>
<dbReference type="InterPro" id="IPR004813">
    <property type="entry name" value="OPT"/>
</dbReference>
<evidence type="ECO:0000256" key="1">
    <source>
        <dbReference type="ARBA" id="ARBA00004141"/>
    </source>
</evidence>
<sequence length="835" mass="94253">MTEKEDIYVTGVTPRPTGLSDEEKMPIEAGSNSNISLNDGETKEDVFAQLRVLYLEHQLDFNFPQDLLIRAKEAIDNENADPNHEHTRQLVSEFHYQKHLALNDSPYPEVRSVVDPTDDPTTPVNTFRVWVLGTIFAILGTGIDQFFSLRYPSISIYSYLIQFLAFPCGLFMAKVLPTARIPLGPLSFTLNPGPFNQKEHILITIMANVAFGGFNGTAYVTYILQVLRLPAYYNDQSLVNNAGWQITLVLATQFIGYGTAGLARRFLVYPQSMIWPRPLAQIAINKALHNENGREGDMANGWRISRLKFFLYCFAGMFLYYWFPGYIFQALSYFNWMTWISPTDVVLAVVTGSVCGLGINPLSSFDWNVASVLIDPIITPFFSYLNLTVGMLFTTIFFVFPIFFKNVWNTAYFDPNSSSVFDNTGEAYNVSKVLNDDFTLNEEAYKAYSPPYLSASYAVLYMFFFAAYTAAISHTLIYNWNDLKIGYLSIKDGFTRGEWFKSSRDSFDDVHNRLMREYKDCPESWYLALLAISFILACVSTLYYPTGFPVWGIFLAIAFSLTLQVPLGMIMAMTNNEITLNVVAELIAGYTMAGKPIANMIFKMFGYVATAQSIQFCADLKLAHYSKIPPRLVFMAQVWATIWGSLTSIGVNDWQLSNIENVCTSAAADHMTCPGTSVFFTASVIWGVVGPQRMFSDGIYNATLYGFLWGFLLPIPFYFLAKRFPTSWVRNIHIPVFLSGSLNLAPYNNSYFLTGLYPAVFFNVYVKKRYQQWWQKYALVLTTSFQVAIALSALIIFFSVSYHPVTIDWWGNDVSFAGADGTSCALKAIPASGHF</sequence>
<feature type="transmembrane region" description="Helical" evidence="10">
    <location>
        <begin position="154"/>
        <end position="173"/>
    </location>
</feature>
<dbReference type="AlphaFoldDB" id="A0A9W8YMB4"/>
<feature type="transmembrane region" description="Helical" evidence="10">
    <location>
        <begin position="749"/>
        <end position="766"/>
    </location>
</feature>
<feature type="region of interest" description="Disordered" evidence="9">
    <location>
        <begin position="1"/>
        <end position="24"/>
    </location>
</feature>
<keyword evidence="4 10" id="KW-0812">Transmembrane</keyword>
<evidence type="ECO:0000256" key="10">
    <source>
        <dbReference type="SAM" id="Phobius"/>
    </source>
</evidence>
<evidence type="ECO:0000256" key="7">
    <source>
        <dbReference type="ARBA" id="ARBA00022989"/>
    </source>
</evidence>
<keyword evidence="8 10" id="KW-0472">Membrane</keyword>
<dbReference type="PANTHER" id="PTHR22601">
    <property type="entry name" value="ISP4 LIKE PROTEIN"/>
    <property type="match status" value="1"/>
</dbReference>
<keyword evidence="5" id="KW-0571">Peptide transport</keyword>
<feature type="transmembrane region" description="Helical" evidence="10">
    <location>
        <begin position="339"/>
        <end position="360"/>
    </location>
</feature>
<comment type="subcellular location">
    <subcellularLocation>
        <location evidence="1">Membrane</location>
        <topology evidence="1">Multi-pass membrane protein</topology>
    </subcellularLocation>
</comment>
<organism evidence="11 12">
    <name type="scientific">Gnomoniopsis smithogilvyi</name>
    <dbReference type="NCBI Taxonomy" id="1191159"/>
    <lineage>
        <taxon>Eukaryota</taxon>
        <taxon>Fungi</taxon>
        <taxon>Dikarya</taxon>
        <taxon>Ascomycota</taxon>
        <taxon>Pezizomycotina</taxon>
        <taxon>Sordariomycetes</taxon>
        <taxon>Sordariomycetidae</taxon>
        <taxon>Diaporthales</taxon>
        <taxon>Gnomoniaceae</taxon>
        <taxon>Gnomoniopsis</taxon>
    </lineage>
</organism>
<evidence type="ECO:0000313" key="11">
    <source>
        <dbReference type="EMBL" id="KAJ4387494.1"/>
    </source>
</evidence>
<proteinExistence type="inferred from homology"/>
<evidence type="ECO:0000256" key="4">
    <source>
        <dbReference type="ARBA" id="ARBA00022692"/>
    </source>
</evidence>
<comment type="caution">
    <text evidence="11">The sequence shown here is derived from an EMBL/GenBank/DDBJ whole genome shotgun (WGS) entry which is preliminary data.</text>
</comment>
<feature type="transmembrane region" description="Helical" evidence="10">
    <location>
        <begin position="201"/>
        <end position="222"/>
    </location>
</feature>